<dbReference type="InterPro" id="IPR019888">
    <property type="entry name" value="Tscrpt_reg_AsnC-like"/>
</dbReference>
<dbReference type="PROSITE" id="PS50956">
    <property type="entry name" value="HTH_ASNC_2"/>
    <property type="match status" value="1"/>
</dbReference>
<dbReference type="InterPro" id="IPR036388">
    <property type="entry name" value="WH-like_DNA-bd_sf"/>
</dbReference>
<dbReference type="Pfam" id="PF01037">
    <property type="entry name" value="AsnC_trans_reg"/>
    <property type="match status" value="1"/>
</dbReference>
<dbReference type="InterPro" id="IPR011008">
    <property type="entry name" value="Dimeric_a/b-barrel"/>
</dbReference>
<evidence type="ECO:0000259" key="4">
    <source>
        <dbReference type="PROSITE" id="PS50956"/>
    </source>
</evidence>
<sequence>MLKLDGCDIQILSVLAAEGRLSNTELAKRINLSPSPCWQRVKRLEESGVISGYSAMVCMEKLLESVTFFVMVNLEDQQLPTETRFEQYSQAKREIIGCWSIGGNVDYMLQIVSPGIEAYQAIMDEMLAAQLKMDSYFSYLVHSEVKAARSAQTSAVMLDWLDQNRGA</sequence>
<keyword evidence="3" id="KW-0804">Transcription</keyword>
<dbReference type="GO" id="GO:0005829">
    <property type="term" value="C:cytosol"/>
    <property type="evidence" value="ECO:0007669"/>
    <property type="project" value="TreeGrafter"/>
</dbReference>
<dbReference type="OrthoDB" id="166264at2"/>
<dbReference type="Pfam" id="PF13412">
    <property type="entry name" value="HTH_24"/>
    <property type="match status" value="1"/>
</dbReference>
<dbReference type="Gene3D" id="3.30.70.920">
    <property type="match status" value="1"/>
</dbReference>
<keyword evidence="2" id="KW-0238">DNA-binding</keyword>
<dbReference type="InterPro" id="IPR019885">
    <property type="entry name" value="Tscrpt_reg_HTH_AsnC-type_CS"/>
</dbReference>
<evidence type="ECO:0000256" key="1">
    <source>
        <dbReference type="ARBA" id="ARBA00023015"/>
    </source>
</evidence>
<evidence type="ECO:0000256" key="3">
    <source>
        <dbReference type="ARBA" id="ARBA00023163"/>
    </source>
</evidence>
<name>A0A2Z2NNG1_9GAMM</name>
<dbReference type="PANTHER" id="PTHR30154">
    <property type="entry name" value="LEUCINE-RESPONSIVE REGULATORY PROTEIN"/>
    <property type="match status" value="1"/>
</dbReference>
<dbReference type="GO" id="GO:0043565">
    <property type="term" value="F:sequence-specific DNA binding"/>
    <property type="evidence" value="ECO:0007669"/>
    <property type="project" value="InterPro"/>
</dbReference>
<dbReference type="RefSeq" id="WP_088917422.1">
    <property type="nucleotide sequence ID" value="NZ_CP018632.1"/>
</dbReference>
<gene>
    <name evidence="5" type="primary">lrp_5</name>
    <name evidence="5" type="ORF">IMCC3135_09855</name>
</gene>
<keyword evidence="6" id="KW-1185">Reference proteome</keyword>
<dbReference type="EMBL" id="CP018632">
    <property type="protein sequence ID" value="ASJ72065.1"/>
    <property type="molecule type" value="Genomic_DNA"/>
</dbReference>
<dbReference type="PANTHER" id="PTHR30154:SF34">
    <property type="entry name" value="TRANSCRIPTIONAL REGULATOR AZLB"/>
    <property type="match status" value="1"/>
</dbReference>
<dbReference type="InterPro" id="IPR011991">
    <property type="entry name" value="ArsR-like_HTH"/>
</dbReference>
<dbReference type="PRINTS" id="PR00033">
    <property type="entry name" value="HTHASNC"/>
</dbReference>
<proteinExistence type="predicted"/>
<evidence type="ECO:0000256" key="2">
    <source>
        <dbReference type="ARBA" id="ARBA00023125"/>
    </source>
</evidence>
<dbReference type="SUPFAM" id="SSF46785">
    <property type="entry name" value="Winged helix' DNA-binding domain"/>
    <property type="match status" value="1"/>
</dbReference>
<dbReference type="KEGG" id="gai:IMCC3135_09855"/>
<evidence type="ECO:0000313" key="6">
    <source>
        <dbReference type="Proteomes" id="UP000250079"/>
    </source>
</evidence>
<dbReference type="AlphaFoldDB" id="A0A2Z2NNG1"/>
<dbReference type="SUPFAM" id="SSF54909">
    <property type="entry name" value="Dimeric alpha+beta barrel"/>
    <property type="match status" value="1"/>
</dbReference>
<keyword evidence="1" id="KW-0805">Transcription regulation</keyword>
<feature type="domain" description="HTH asnC-type" evidence="4">
    <location>
        <begin position="4"/>
        <end position="75"/>
    </location>
</feature>
<protein>
    <submittedName>
        <fullName evidence="5">Leucine-responsive regulatory protein</fullName>
    </submittedName>
</protein>
<dbReference type="Gene3D" id="1.10.10.10">
    <property type="entry name" value="Winged helix-like DNA-binding domain superfamily/Winged helix DNA-binding domain"/>
    <property type="match status" value="1"/>
</dbReference>
<dbReference type="SMART" id="SM00344">
    <property type="entry name" value="HTH_ASNC"/>
    <property type="match status" value="1"/>
</dbReference>
<accession>A0A2Z2NNG1</accession>
<evidence type="ECO:0000313" key="5">
    <source>
        <dbReference type="EMBL" id="ASJ72065.1"/>
    </source>
</evidence>
<dbReference type="InterPro" id="IPR036390">
    <property type="entry name" value="WH_DNA-bd_sf"/>
</dbReference>
<dbReference type="CDD" id="cd00090">
    <property type="entry name" value="HTH_ARSR"/>
    <property type="match status" value="1"/>
</dbReference>
<dbReference type="InterPro" id="IPR019887">
    <property type="entry name" value="Tscrpt_reg_AsnC/Lrp_C"/>
</dbReference>
<dbReference type="Proteomes" id="UP000250079">
    <property type="component" value="Chromosome"/>
</dbReference>
<organism evidence="5 6">
    <name type="scientific">Granulosicoccus antarcticus IMCC3135</name>
    <dbReference type="NCBI Taxonomy" id="1192854"/>
    <lineage>
        <taxon>Bacteria</taxon>
        <taxon>Pseudomonadati</taxon>
        <taxon>Pseudomonadota</taxon>
        <taxon>Gammaproteobacteria</taxon>
        <taxon>Chromatiales</taxon>
        <taxon>Granulosicoccaceae</taxon>
        <taxon>Granulosicoccus</taxon>
    </lineage>
</organism>
<reference evidence="5 6" key="1">
    <citation type="submission" date="2016-12" db="EMBL/GenBank/DDBJ databases">
        <authorList>
            <person name="Song W.-J."/>
            <person name="Kurnit D.M."/>
        </authorList>
    </citation>
    <scope>NUCLEOTIDE SEQUENCE [LARGE SCALE GENOMIC DNA]</scope>
    <source>
        <strain evidence="5 6">IMCC3135</strain>
    </source>
</reference>
<dbReference type="GO" id="GO:0006355">
    <property type="term" value="P:regulation of DNA-templated transcription"/>
    <property type="evidence" value="ECO:0007669"/>
    <property type="project" value="UniProtKB-ARBA"/>
</dbReference>
<dbReference type="GO" id="GO:0043200">
    <property type="term" value="P:response to amino acid"/>
    <property type="evidence" value="ECO:0007669"/>
    <property type="project" value="TreeGrafter"/>
</dbReference>
<dbReference type="InterPro" id="IPR000485">
    <property type="entry name" value="AsnC-type_HTH_dom"/>
</dbReference>
<dbReference type="PROSITE" id="PS00519">
    <property type="entry name" value="HTH_ASNC_1"/>
    <property type="match status" value="1"/>
</dbReference>